<protein>
    <submittedName>
        <fullName evidence="1">Tryptophan 7-halogenase</fullName>
    </submittedName>
</protein>
<dbReference type="InterPro" id="IPR006905">
    <property type="entry name" value="Flavin_halogenase"/>
</dbReference>
<dbReference type="EMBL" id="JANUHA010000007">
    <property type="protein sequence ID" value="MCS0597166.1"/>
    <property type="molecule type" value="Genomic_DNA"/>
</dbReference>
<dbReference type="InterPro" id="IPR033856">
    <property type="entry name" value="Trp_halogen"/>
</dbReference>
<comment type="caution">
    <text evidence="1">The sequence shown here is derived from an EMBL/GenBank/DDBJ whole genome shotgun (WGS) entry which is preliminary data.</text>
</comment>
<dbReference type="PANTHER" id="PTHR43747">
    <property type="entry name" value="FAD-BINDING PROTEIN"/>
    <property type="match status" value="1"/>
</dbReference>
<dbReference type="Gene3D" id="3.50.50.60">
    <property type="entry name" value="FAD/NAD(P)-binding domain"/>
    <property type="match status" value="1"/>
</dbReference>
<keyword evidence="2" id="KW-1185">Reference proteome</keyword>
<reference evidence="1 2" key="1">
    <citation type="submission" date="2022-08" db="EMBL/GenBank/DDBJ databases">
        <title>Reclassification of Massilia species as members of the genera Telluria, Duganella, Pseudoduganella, Mokoshia gen. nov. and Zemynaea gen. nov. using orthogonal and non-orthogonal genome-based approaches.</title>
        <authorList>
            <person name="Bowman J.P."/>
        </authorList>
    </citation>
    <scope>NUCLEOTIDE SEQUENCE [LARGE SCALE GENOMIC DNA]</scope>
    <source>
        <strain evidence="1 2">JCM 31661</strain>
    </source>
</reference>
<dbReference type="SUPFAM" id="SSF51905">
    <property type="entry name" value="FAD/NAD(P)-binding domain"/>
    <property type="match status" value="1"/>
</dbReference>
<sequence>MKSASEIKQIVIVGGGTAGWMSALILADTLAQSTAMQGVGITLLESPVVGTIGVGEGSTHALKRFFDTLRIAESEWMPACHATYKCGITFDGWSTRPGFTSYFHQFSTMVDNLTQPVFMNNVHSRLRGVDAPGWPNDYFLSAHLVRNKLAPVTPEHFPFTVNYGFHFDATLLARFLRKKALERGVRHRQCHIVASNLDARGDIASVRSQEGEEFAADLFIDCSGFTGLLIDKALKTPFHSYANDLANDAAVAMPTPHDGEIAPHTVSTALKHGWAWQIPLTTRYGNGYVYSKAYCSADQAEYELRERLGLLESDVPARHLAMKVGRVEQHWNRNCVAIGLSQGFLEPLEATALFLTQTAAAIFAAILTAGDYGERARQAYNREVNGYFDGHRDYIVAHYKTNSRPDTAYWRDRARDPGAVSDSLRQVFDTWLGGRDLAAEITRQGLDKYYPIGSWYALLAGMGVFPPPTPAQANPAYQQQAREMQEFLRRCTLNFRNHMEVLREYDRAAGEQARAA</sequence>
<dbReference type="InterPro" id="IPR036188">
    <property type="entry name" value="FAD/NAD-bd_sf"/>
</dbReference>
<dbReference type="Pfam" id="PF04820">
    <property type="entry name" value="Trp_halogenase"/>
    <property type="match status" value="1"/>
</dbReference>
<name>A0ABT2ALY9_9BURK</name>
<dbReference type="PANTHER" id="PTHR43747:SF4">
    <property type="entry name" value="FLAVIN-DEPENDENT TRYPTOPHAN HALOGENASE"/>
    <property type="match status" value="1"/>
</dbReference>
<dbReference type="Proteomes" id="UP001206572">
    <property type="component" value="Unassembled WGS sequence"/>
</dbReference>
<proteinExistence type="predicted"/>
<dbReference type="InterPro" id="IPR050816">
    <property type="entry name" value="Flavin-dep_Halogenase_NPB"/>
</dbReference>
<dbReference type="RefSeq" id="WP_258828185.1">
    <property type="nucleotide sequence ID" value="NZ_JANUHA010000007.1"/>
</dbReference>
<accession>A0ABT2ALY9</accession>
<gene>
    <name evidence="1" type="ORF">NX780_12505</name>
</gene>
<evidence type="ECO:0000313" key="1">
    <source>
        <dbReference type="EMBL" id="MCS0597166.1"/>
    </source>
</evidence>
<evidence type="ECO:0000313" key="2">
    <source>
        <dbReference type="Proteomes" id="UP001206572"/>
    </source>
</evidence>
<dbReference type="PIRSF" id="PIRSF011396">
    <property type="entry name" value="Trp_halogenase"/>
    <property type="match status" value="1"/>
</dbReference>
<organism evidence="1 2">
    <name type="scientific">Massilia agri</name>
    <dbReference type="NCBI Taxonomy" id="1886785"/>
    <lineage>
        <taxon>Bacteria</taxon>
        <taxon>Pseudomonadati</taxon>
        <taxon>Pseudomonadota</taxon>
        <taxon>Betaproteobacteria</taxon>
        <taxon>Burkholderiales</taxon>
        <taxon>Oxalobacteraceae</taxon>
        <taxon>Telluria group</taxon>
        <taxon>Massilia</taxon>
    </lineage>
</organism>